<dbReference type="AlphaFoldDB" id="A0A1A9MF18"/>
<comment type="subcellular location">
    <subcellularLocation>
        <location evidence="1">Membrane</location>
        <topology evidence="1">Single-pass membrane protein</topology>
    </subcellularLocation>
</comment>
<evidence type="ECO:0000313" key="10">
    <source>
        <dbReference type="Proteomes" id="UP000077659"/>
    </source>
</evidence>
<dbReference type="STRING" id="1843580.A7D17_13110"/>
<dbReference type="Proteomes" id="UP001303614">
    <property type="component" value="Unassembled WGS sequence"/>
</dbReference>
<reference evidence="8 11" key="2">
    <citation type="submission" date="2023-12" db="EMBL/GenBank/DDBJ databases">
        <title>Genome sequencing of Xanthomonas floridensis.</title>
        <authorList>
            <person name="Greer S."/>
            <person name="Harrison J."/>
            <person name="Grant M."/>
            <person name="Vicente J."/>
            <person name="Studholme D."/>
        </authorList>
    </citation>
    <scope>NUCLEOTIDE SEQUENCE [LARGE SCALE GENOMIC DNA]</scope>
    <source>
        <strain evidence="8 11">WHRI 8848</strain>
    </source>
</reference>
<dbReference type="OrthoDB" id="9816242at2"/>
<organism evidence="9 10">
    <name type="scientific">Xanthomonas floridensis</name>
    <dbReference type="NCBI Taxonomy" id="1843580"/>
    <lineage>
        <taxon>Bacteria</taxon>
        <taxon>Pseudomonadati</taxon>
        <taxon>Pseudomonadota</taxon>
        <taxon>Gammaproteobacteria</taxon>
        <taxon>Lysobacterales</taxon>
        <taxon>Lysobacteraceae</taxon>
        <taxon>Xanthomonas</taxon>
    </lineage>
</organism>
<protein>
    <submittedName>
        <fullName evidence="9">Conjugative transfer protein</fullName>
    </submittedName>
    <submittedName>
        <fullName evidence="8">Type IV secretion system protein</fullName>
    </submittedName>
</protein>
<reference evidence="9 10" key="1">
    <citation type="submission" date="2016-05" db="EMBL/GenBank/DDBJ databases">
        <title>Pathogenic, phenotypic and molecular characterisation of Xanthomonas nasturtii sp. nov. and Xanthomonas floridensis sp. nov., new species of Xanthomonas associated with watercress production in Florida.</title>
        <authorList>
            <person name="Vicente J.G."/>
            <person name="Rothwell S."/>
            <person name="Holub E.B."/>
            <person name="Studholme D.J."/>
        </authorList>
    </citation>
    <scope>NUCLEOTIDE SEQUENCE [LARGE SCALE GENOMIC DNA]</scope>
    <source>
        <strain evidence="9 10">WHRI 8848</strain>
    </source>
</reference>
<dbReference type="RefSeq" id="WP_064508086.1">
    <property type="nucleotide sequence ID" value="NZ_JAYFSN010000012.1"/>
</dbReference>
<evidence type="ECO:0000313" key="8">
    <source>
        <dbReference type="EMBL" id="MEA5124585.1"/>
    </source>
</evidence>
<dbReference type="Gene3D" id="3.10.450.230">
    <property type="entry name" value="VirB8 protein"/>
    <property type="match status" value="1"/>
</dbReference>
<proteinExistence type="predicted"/>
<sequence>MFRKKETAGAKVEQSVAKAVSYEITVADMARKSERRAWMVAGCSVALSIVLAGGYFYILPLKEKIPFLVMADAYTGTATVARLTGTFQGEKITTNEAVNRSNVAQYVLARESYDSQLMGLRDWDLVFLMSSDPVAASYRQLYARANPANPFVMYGREKAIRVKILSLTPLDARPDGGFSGASVRIQRNLFDKRTGTSKYLDSRIITMRFTYRNDVAFSEQDRVLNPLGFQVSDYRADTDYSKGVPVPTDDAQALGAPADQAAPMDPAELPADAAEQMPAIGSGATQTVQPEMAEPISIGTAEGASNR</sequence>
<keyword evidence="3 6" id="KW-1133">Transmembrane helix</keyword>
<evidence type="ECO:0000256" key="6">
    <source>
        <dbReference type="SAM" id="Phobius"/>
    </source>
</evidence>
<evidence type="ECO:0000256" key="4">
    <source>
        <dbReference type="ARBA" id="ARBA00023136"/>
    </source>
</evidence>
<evidence type="ECO:0000256" key="1">
    <source>
        <dbReference type="ARBA" id="ARBA00004167"/>
    </source>
</evidence>
<evidence type="ECO:0000256" key="3">
    <source>
        <dbReference type="ARBA" id="ARBA00022989"/>
    </source>
</evidence>
<keyword evidence="2 6" id="KW-0812">Transmembrane</keyword>
<dbReference type="EMBL" id="LXNG01000007">
    <property type="protein sequence ID" value="OAG68649.1"/>
    <property type="molecule type" value="Genomic_DNA"/>
</dbReference>
<dbReference type="CDD" id="cd16424">
    <property type="entry name" value="VirB8"/>
    <property type="match status" value="1"/>
</dbReference>
<dbReference type="InterPro" id="IPR007430">
    <property type="entry name" value="VirB8"/>
</dbReference>
<gene>
    <name evidence="9" type="ORF">A7D17_13110</name>
    <name evidence="8" type="ORF">VB146_12085</name>
</gene>
<dbReference type="InterPro" id="IPR032710">
    <property type="entry name" value="NTF2-like_dom_sf"/>
</dbReference>
<accession>A0A1A9MF18</accession>
<dbReference type="EMBL" id="JAYFSO010000014">
    <property type="protein sequence ID" value="MEA5124585.1"/>
    <property type="molecule type" value="Genomic_DNA"/>
</dbReference>
<comment type="caution">
    <text evidence="9">The sequence shown here is derived from an EMBL/GenBank/DDBJ whole genome shotgun (WGS) entry which is preliminary data.</text>
</comment>
<dbReference type="Proteomes" id="UP000077659">
    <property type="component" value="Unassembled WGS sequence"/>
</dbReference>
<evidence type="ECO:0000259" key="7">
    <source>
        <dbReference type="Pfam" id="PF04335"/>
    </source>
</evidence>
<name>A0A1A9MF18_9XANT</name>
<keyword evidence="4 6" id="KW-0472">Membrane</keyword>
<feature type="region of interest" description="Disordered" evidence="5">
    <location>
        <begin position="259"/>
        <end position="307"/>
    </location>
</feature>
<feature type="transmembrane region" description="Helical" evidence="6">
    <location>
        <begin position="37"/>
        <end position="58"/>
    </location>
</feature>
<evidence type="ECO:0000256" key="2">
    <source>
        <dbReference type="ARBA" id="ARBA00022692"/>
    </source>
</evidence>
<dbReference type="Pfam" id="PF04335">
    <property type="entry name" value="VirB8"/>
    <property type="match status" value="1"/>
</dbReference>
<feature type="domain" description="Bacterial virulence protein VirB8" evidence="7">
    <location>
        <begin position="22"/>
        <end position="238"/>
    </location>
</feature>
<evidence type="ECO:0000256" key="5">
    <source>
        <dbReference type="SAM" id="MobiDB-lite"/>
    </source>
</evidence>
<keyword evidence="11" id="KW-1185">Reference proteome</keyword>
<dbReference type="SUPFAM" id="SSF54427">
    <property type="entry name" value="NTF2-like"/>
    <property type="match status" value="1"/>
</dbReference>
<dbReference type="GO" id="GO:0016020">
    <property type="term" value="C:membrane"/>
    <property type="evidence" value="ECO:0007669"/>
    <property type="project" value="UniProtKB-SubCell"/>
</dbReference>
<evidence type="ECO:0000313" key="11">
    <source>
        <dbReference type="Proteomes" id="UP001303614"/>
    </source>
</evidence>
<evidence type="ECO:0000313" key="9">
    <source>
        <dbReference type="EMBL" id="OAG68649.1"/>
    </source>
</evidence>